<reference evidence="1 2" key="1">
    <citation type="submission" date="2014-09" db="EMBL/GenBank/DDBJ databases">
        <title>Sporocytophaga myxococcoides PG-01 genome sequencing.</title>
        <authorList>
            <person name="Liu L."/>
            <person name="Gao P.J."/>
            <person name="Chen G.J."/>
            <person name="Wang L.S."/>
        </authorList>
    </citation>
    <scope>NUCLEOTIDE SEQUENCE [LARGE SCALE GENOMIC DNA]</scope>
    <source>
        <strain evidence="1 2">PG-01</strain>
    </source>
</reference>
<dbReference type="STRING" id="153721.MYP_4064"/>
<evidence type="ECO:0000313" key="2">
    <source>
        <dbReference type="Proteomes" id="UP000030185"/>
    </source>
</evidence>
<dbReference type="OrthoDB" id="7055727at2"/>
<protein>
    <submittedName>
        <fullName evidence="1">Uncharacterized protein</fullName>
    </submittedName>
</protein>
<evidence type="ECO:0000313" key="1">
    <source>
        <dbReference type="EMBL" id="GAL86834.1"/>
    </source>
</evidence>
<sequence>MKSKQYKYNIGIVHLKDGQKPTITSKQLEDEGIRTKYKGEKITDEAEEVLLFIRSRGNSSHFFSRGNNRKNIRGRKYLSKEHKVKINTIHNFINARDRVRICCYTFGYKEKELDTIFTFTKYHFEKEVKQSLSRSNYFISDIFGISKSLNCSNKEPSISIEVIDSHFPDFKTFNYFREITKDTPMVILFYYLEFEPWLNQMINNGGESNNGKLRISHYIQDGSFWIGDERIEEKDFSYIKSYNSEIDFTKPEEYYKAIDELVLKKLKQKC</sequence>
<dbReference type="EMBL" id="BBLT01000009">
    <property type="protein sequence ID" value="GAL86834.1"/>
    <property type="molecule type" value="Genomic_DNA"/>
</dbReference>
<dbReference type="RefSeq" id="WP_052430368.1">
    <property type="nucleotide sequence ID" value="NZ_BBLT01000009.1"/>
</dbReference>
<dbReference type="AlphaFoldDB" id="A0A098LK47"/>
<organism evidence="1 2">
    <name type="scientific">Sporocytophaga myxococcoides</name>
    <dbReference type="NCBI Taxonomy" id="153721"/>
    <lineage>
        <taxon>Bacteria</taxon>
        <taxon>Pseudomonadati</taxon>
        <taxon>Bacteroidota</taxon>
        <taxon>Cytophagia</taxon>
        <taxon>Cytophagales</taxon>
        <taxon>Cytophagaceae</taxon>
        <taxon>Sporocytophaga</taxon>
    </lineage>
</organism>
<accession>A0A098LK47</accession>
<proteinExistence type="predicted"/>
<comment type="caution">
    <text evidence="1">The sequence shown here is derived from an EMBL/GenBank/DDBJ whole genome shotgun (WGS) entry which is preliminary data.</text>
</comment>
<dbReference type="eggNOG" id="ENOG503308T">
    <property type="taxonomic scope" value="Bacteria"/>
</dbReference>
<gene>
    <name evidence="1" type="ORF">MYP_4064</name>
</gene>
<keyword evidence="2" id="KW-1185">Reference proteome</keyword>
<dbReference type="Proteomes" id="UP000030185">
    <property type="component" value="Unassembled WGS sequence"/>
</dbReference>
<name>A0A098LK47_9BACT</name>